<reference evidence="1 2" key="1">
    <citation type="submission" date="2018-03" db="EMBL/GenBank/DDBJ databases">
        <title>Genome sequence of Clostridium liquoris DSM 100320.</title>
        <authorList>
            <person name="Poehlein A."/>
            <person name="Daniel R."/>
        </authorList>
    </citation>
    <scope>NUCLEOTIDE SEQUENCE [LARGE SCALE GENOMIC DNA]</scope>
    <source>
        <strain evidence="1 2">DSM 100320</strain>
    </source>
</reference>
<evidence type="ECO:0000313" key="1">
    <source>
        <dbReference type="EMBL" id="PRR78466.1"/>
    </source>
</evidence>
<accession>A0A2T0B3L7</accession>
<keyword evidence="2" id="KW-1185">Reference proteome</keyword>
<gene>
    <name evidence="1" type="ORF">CLLI_15500</name>
</gene>
<protein>
    <submittedName>
        <fullName evidence="1">Uncharacterized protein</fullName>
    </submittedName>
</protein>
<evidence type="ECO:0000313" key="2">
    <source>
        <dbReference type="Proteomes" id="UP000239706"/>
    </source>
</evidence>
<name>A0A2T0B3L7_9CLOT</name>
<comment type="caution">
    <text evidence="1">The sequence shown here is derived from an EMBL/GenBank/DDBJ whole genome shotgun (WGS) entry which is preliminary data.</text>
</comment>
<dbReference type="Proteomes" id="UP000239706">
    <property type="component" value="Unassembled WGS sequence"/>
</dbReference>
<sequence length="54" mass="6164">MNRETIKFIKLLKDYRGIFPRQTIKTLRGQALAGDIEGAKKGLKKEVSKYARAI</sequence>
<dbReference type="EMBL" id="PVXO01000044">
    <property type="protein sequence ID" value="PRR78466.1"/>
    <property type="molecule type" value="Genomic_DNA"/>
</dbReference>
<organism evidence="1 2">
    <name type="scientific">Clostridium liquoris</name>
    <dbReference type="NCBI Taxonomy" id="1289519"/>
    <lineage>
        <taxon>Bacteria</taxon>
        <taxon>Bacillati</taxon>
        <taxon>Bacillota</taxon>
        <taxon>Clostridia</taxon>
        <taxon>Eubacteriales</taxon>
        <taxon>Clostridiaceae</taxon>
        <taxon>Clostridium</taxon>
    </lineage>
</organism>
<dbReference type="AlphaFoldDB" id="A0A2T0B3L7"/>
<proteinExistence type="predicted"/>